<evidence type="ECO:0000259" key="8">
    <source>
        <dbReference type="Pfam" id="PF02308"/>
    </source>
</evidence>
<dbReference type="RefSeq" id="WP_186877411.1">
    <property type="nucleotide sequence ID" value="NZ_JACOPN010000001.1"/>
</dbReference>
<evidence type="ECO:0000256" key="6">
    <source>
        <dbReference type="ARBA" id="ARBA00023136"/>
    </source>
</evidence>
<feature type="transmembrane region" description="Helical" evidence="7">
    <location>
        <begin position="81"/>
        <end position="100"/>
    </location>
</feature>
<keyword evidence="10" id="KW-1185">Reference proteome</keyword>
<keyword evidence="3" id="KW-1003">Cell membrane</keyword>
<sequence length="230" mass="24925">MTSLTVTIELECFLRILMASLCGCMIGYERTRRLKEAGVRTHCVVACGAALMMVVSKYGFSDIIQNGVYLYGSDGVDASRIAAQVVTGVGFLGAGVIFRTGTSVKGLTTAAGIWATSAVGLAFGAGLYLIGWLTTIFIVAIQFLMHRLNIGADAYTSQDISLQFHDCPQVREQLFAMLEERGALISGCSTKRLDNGDMSYHLCIHIRRPIQAVELQAMMDSYPQITAFSV</sequence>
<dbReference type="Proteomes" id="UP000602260">
    <property type="component" value="Unassembled WGS sequence"/>
</dbReference>
<evidence type="ECO:0000256" key="7">
    <source>
        <dbReference type="SAM" id="Phobius"/>
    </source>
</evidence>
<dbReference type="GO" id="GO:0005886">
    <property type="term" value="C:plasma membrane"/>
    <property type="evidence" value="ECO:0007669"/>
    <property type="project" value="UniProtKB-SubCell"/>
</dbReference>
<evidence type="ECO:0000256" key="5">
    <source>
        <dbReference type="ARBA" id="ARBA00022989"/>
    </source>
</evidence>
<keyword evidence="6 7" id="KW-0472">Membrane</keyword>
<feature type="transmembrane region" description="Helical" evidence="7">
    <location>
        <begin position="41"/>
        <end position="61"/>
    </location>
</feature>
<dbReference type="InterPro" id="IPR003416">
    <property type="entry name" value="MgtC/SapB/SrpB/YhiD_fam"/>
</dbReference>
<comment type="similarity">
    <text evidence="2">Belongs to the MgtC/SapB family.</text>
</comment>
<evidence type="ECO:0000256" key="1">
    <source>
        <dbReference type="ARBA" id="ARBA00004651"/>
    </source>
</evidence>
<feature type="transmembrane region" description="Helical" evidence="7">
    <location>
        <begin position="112"/>
        <end position="145"/>
    </location>
</feature>
<keyword evidence="5 7" id="KW-1133">Transmembrane helix</keyword>
<feature type="domain" description="MgtC/SapB/SrpB/YhiD N-terminal" evidence="8">
    <location>
        <begin position="16"/>
        <end position="148"/>
    </location>
</feature>
<comment type="subcellular location">
    <subcellularLocation>
        <location evidence="1">Cell membrane</location>
        <topology evidence="1">Multi-pass membrane protein</topology>
    </subcellularLocation>
</comment>
<dbReference type="EMBL" id="JACOPN010000001">
    <property type="protein sequence ID" value="MBC5715888.1"/>
    <property type="molecule type" value="Genomic_DNA"/>
</dbReference>
<evidence type="ECO:0000256" key="2">
    <source>
        <dbReference type="ARBA" id="ARBA00009298"/>
    </source>
</evidence>
<dbReference type="Pfam" id="PF02308">
    <property type="entry name" value="MgtC"/>
    <property type="match status" value="1"/>
</dbReference>
<reference evidence="9" key="1">
    <citation type="submission" date="2020-08" db="EMBL/GenBank/DDBJ databases">
        <title>Genome public.</title>
        <authorList>
            <person name="Liu C."/>
            <person name="Sun Q."/>
        </authorList>
    </citation>
    <scope>NUCLEOTIDE SEQUENCE</scope>
    <source>
        <strain evidence="9">BX5</strain>
    </source>
</reference>
<dbReference type="PRINTS" id="PR01837">
    <property type="entry name" value="MGTCSAPBPROT"/>
</dbReference>
<evidence type="ECO:0000256" key="4">
    <source>
        <dbReference type="ARBA" id="ARBA00022692"/>
    </source>
</evidence>
<keyword evidence="4 7" id="KW-0812">Transmembrane</keyword>
<dbReference type="PANTHER" id="PTHR33778">
    <property type="entry name" value="PROTEIN MGTC"/>
    <property type="match status" value="1"/>
</dbReference>
<dbReference type="InterPro" id="IPR049177">
    <property type="entry name" value="MgtC_SapB_SrpB_YhiD_N"/>
</dbReference>
<accession>A0A8J6IY72</accession>
<name>A0A8J6IY72_9FIRM</name>
<dbReference type="PANTHER" id="PTHR33778:SF1">
    <property type="entry name" value="MAGNESIUM TRANSPORTER YHID-RELATED"/>
    <property type="match status" value="1"/>
</dbReference>
<dbReference type="AlphaFoldDB" id="A0A8J6IY72"/>
<organism evidence="9 10">
    <name type="scientific">Flintibacter faecis</name>
    <dbReference type="NCBI Taxonomy" id="2763047"/>
    <lineage>
        <taxon>Bacteria</taxon>
        <taxon>Bacillati</taxon>
        <taxon>Bacillota</taxon>
        <taxon>Clostridia</taxon>
        <taxon>Eubacteriales</taxon>
        <taxon>Flintibacter</taxon>
    </lineage>
</organism>
<evidence type="ECO:0000313" key="10">
    <source>
        <dbReference type="Proteomes" id="UP000602260"/>
    </source>
</evidence>
<evidence type="ECO:0000313" key="9">
    <source>
        <dbReference type="EMBL" id="MBC5715888.1"/>
    </source>
</evidence>
<evidence type="ECO:0000256" key="3">
    <source>
        <dbReference type="ARBA" id="ARBA00022475"/>
    </source>
</evidence>
<proteinExistence type="inferred from homology"/>
<comment type="caution">
    <text evidence="9">The sequence shown here is derived from an EMBL/GenBank/DDBJ whole genome shotgun (WGS) entry which is preliminary data.</text>
</comment>
<gene>
    <name evidence="9" type="ORF">H8S55_00835</name>
</gene>
<protein>
    <submittedName>
        <fullName evidence="9">MgtC/SapB family protein</fullName>
    </submittedName>
</protein>